<dbReference type="Proteomes" id="UP000518752">
    <property type="component" value="Unassembled WGS sequence"/>
</dbReference>
<feature type="transmembrane region" description="Helical" evidence="1">
    <location>
        <begin position="12"/>
        <end position="31"/>
    </location>
</feature>
<reference evidence="2 3" key="1">
    <citation type="journal article" date="2020" name="ISME J.">
        <title>Uncovering the hidden diversity of litter-decomposition mechanisms in mushroom-forming fungi.</title>
        <authorList>
            <person name="Floudas D."/>
            <person name="Bentzer J."/>
            <person name="Ahren D."/>
            <person name="Johansson T."/>
            <person name="Persson P."/>
            <person name="Tunlid A."/>
        </authorList>
    </citation>
    <scope>NUCLEOTIDE SEQUENCE [LARGE SCALE GENOMIC DNA]</scope>
    <source>
        <strain evidence="2 3">CBS 406.79</strain>
    </source>
</reference>
<evidence type="ECO:0000313" key="3">
    <source>
        <dbReference type="Proteomes" id="UP000518752"/>
    </source>
</evidence>
<keyword evidence="1" id="KW-0472">Membrane</keyword>
<dbReference type="AlphaFoldDB" id="A0A8H5GGQ4"/>
<keyword evidence="3" id="KW-1185">Reference proteome</keyword>
<dbReference type="EMBL" id="JAACJN010000186">
    <property type="protein sequence ID" value="KAF5364499.1"/>
    <property type="molecule type" value="Genomic_DNA"/>
</dbReference>
<organism evidence="2 3">
    <name type="scientific">Collybiopsis confluens</name>
    <dbReference type="NCBI Taxonomy" id="2823264"/>
    <lineage>
        <taxon>Eukaryota</taxon>
        <taxon>Fungi</taxon>
        <taxon>Dikarya</taxon>
        <taxon>Basidiomycota</taxon>
        <taxon>Agaricomycotina</taxon>
        <taxon>Agaricomycetes</taxon>
        <taxon>Agaricomycetidae</taxon>
        <taxon>Agaricales</taxon>
        <taxon>Marasmiineae</taxon>
        <taxon>Omphalotaceae</taxon>
        <taxon>Collybiopsis</taxon>
    </lineage>
</organism>
<sequence>MVLNFPSHIAVPVQYFLAPFILALAAFVFIIRQTGHGAPPPSHTEAAVPTISDIANGTKQALPSKQNISPGKDGVKTQKSTKELSQNLEKAHLETENASITDAQPEVQQEGNAIVVSAPSVLEGSRGFGLRGALVEPGAFMAVSGDMFIGYGHSQGASRIPLNALLIRNPSVLRNADDIIIDRDTEVHEGAFTAVSGNAYLSKLHGERPGDLALQRNEEGLPTIPSLRRL</sequence>
<accession>A0A8H5GGQ4</accession>
<keyword evidence="1" id="KW-0812">Transmembrane</keyword>
<evidence type="ECO:0000313" key="2">
    <source>
        <dbReference type="EMBL" id="KAF5364499.1"/>
    </source>
</evidence>
<protein>
    <submittedName>
        <fullName evidence="2">Uncharacterized protein</fullName>
    </submittedName>
</protein>
<name>A0A8H5GGQ4_9AGAR</name>
<keyword evidence="1" id="KW-1133">Transmembrane helix</keyword>
<evidence type="ECO:0000256" key="1">
    <source>
        <dbReference type="SAM" id="Phobius"/>
    </source>
</evidence>
<proteinExistence type="predicted"/>
<comment type="caution">
    <text evidence="2">The sequence shown here is derived from an EMBL/GenBank/DDBJ whole genome shotgun (WGS) entry which is preliminary data.</text>
</comment>
<gene>
    <name evidence="2" type="ORF">D9757_011962</name>
</gene>